<feature type="region of interest" description="Disordered" evidence="1">
    <location>
        <begin position="90"/>
        <end position="128"/>
    </location>
</feature>
<gene>
    <name evidence="2" type="ORF">Tci_059764</name>
</gene>
<accession>A0A6L2NNT4</accession>
<protein>
    <submittedName>
        <fullName evidence="2">Uncharacterized protein</fullName>
    </submittedName>
</protein>
<dbReference type="AlphaFoldDB" id="A0A6L2NNT4"/>
<reference evidence="2" key="1">
    <citation type="journal article" date="2019" name="Sci. Rep.">
        <title>Draft genome of Tanacetum cinerariifolium, the natural source of mosquito coil.</title>
        <authorList>
            <person name="Yamashiro T."/>
            <person name="Shiraishi A."/>
            <person name="Satake H."/>
            <person name="Nakayama K."/>
        </authorList>
    </citation>
    <scope>NUCLEOTIDE SEQUENCE</scope>
</reference>
<dbReference type="EMBL" id="BKCJ010009612">
    <property type="protein sequence ID" value="GEU87786.1"/>
    <property type="molecule type" value="Genomic_DNA"/>
</dbReference>
<evidence type="ECO:0000313" key="2">
    <source>
        <dbReference type="EMBL" id="GEU87786.1"/>
    </source>
</evidence>
<evidence type="ECO:0000256" key="1">
    <source>
        <dbReference type="SAM" id="MobiDB-lite"/>
    </source>
</evidence>
<feature type="compositionally biased region" description="Acidic residues" evidence="1">
    <location>
        <begin position="111"/>
        <end position="120"/>
    </location>
</feature>
<sequence length="249" mass="27792">MGYSTYEFRCAFEDGPLRGGCPTRHVPPLLPAYVPDPMELDEHVPVYVSEPKHPEYHAPLDDDIQIEDQPYANDASPTAEMTMRIPRRIPIRHELEDEDTKEEEPSKGSDEIEPFEEDETAVTPPPPKHRRVRIFVRPQTPMAASTQTLIDAFAAGSPPFLLPPTNLAYDQAPLAESSAAARAPRGQYDFVDTVVVGQILVRSPGHDARTIARATDIAEDVGYVRALHASEHRMMTSIKEVNLRISYPT</sequence>
<name>A0A6L2NNT4_TANCI</name>
<proteinExistence type="predicted"/>
<organism evidence="2">
    <name type="scientific">Tanacetum cinerariifolium</name>
    <name type="common">Dalmatian daisy</name>
    <name type="synonym">Chrysanthemum cinerariifolium</name>
    <dbReference type="NCBI Taxonomy" id="118510"/>
    <lineage>
        <taxon>Eukaryota</taxon>
        <taxon>Viridiplantae</taxon>
        <taxon>Streptophyta</taxon>
        <taxon>Embryophyta</taxon>
        <taxon>Tracheophyta</taxon>
        <taxon>Spermatophyta</taxon>
        <taxon>Magnoliopsida</taxon>
        <taxon>eudicotyledons</taxon>
        <taxon>Gunneridae</taxon>
        <taxon>Pentapetalae</taxon>
        <taxon>asterids</taxon>
        <taxon>campanulids</taxon>
        <taxon>Asterales</taxon>
        <taxon>Asteraceae</taxon>
        <taxon>Asteroideae</taxon>
        <taxon>Anthemideae</taxon>
        <taxon>Anthemidinae</taxon>
        <taxon>Tanacetum</taxon>
    </lineage>
</organism>
<comment type="caution">
    <text evidence="2">The sequence shown here is derived from an EMBL/GenBank/DDBJ whole genome shotgun (WGS) entry which is preliminary data.</text>
</comment>